<keyword evidence="2" id="KW-1185">Reference proteome</keyword>
<organism evidence="1 2">
    <name type="scientific">Clostridium boliviensis</name>
    <dbReference type="NCBI Taxonomy" id="318465"/>
    <lineage>
        <taxon>Bacteria</taxon>
        <taxon>Bacillati</taxon>
        <taxon>Bacillota</taxon>
        <taxon>Clostridia</taxon>
        <taxon>Eubacteriales</taxon>
        <taxon>Clostridiaceae</taxon>
        <taxon>Clostridium</taxon>
    </lineage>
</organism>
<sequence length="172" mass="20087">MTVKNINEIEQLLIKIRKNLNLAWESMKLSSESDSIDSFAMFKFDKIGFDPIEGNQINFIEMLNQAYSDIVVLKATAELMKRYSQKEFKLNMGTISGTDICSIDGSIIAECFAVVSVFNNQKMKKDTEKLLQFDKNAEKYIFFYSREDEADRIEKFINKFPQITYIRIKDFH</sequence>
<reference evidence="1 2" key="1">
    <citation type="submission" date="2023-10" db="EMBL/GenBank/DDBJ databases">
        <title>A novel Glycoside Hydrolase 43-Like Enzyme from Clostrdium boliviensis is an Endo-xylanase, and a Candidate for Xylooligosaccharides Production from Different Xylan Substrates.</title>
        <authorList>
            <person name="Alvarez M.T."/>
            <person name="Rocabado-Villegas L.R."/>
            <person name="Salas-Veizaga D.M."/>
            <person name="Linares-Pasten J.A."/>
            <person name="Gudmundsdottir E.E."/>
            <person name="Hreggvidsson G.O."/>
            <person name="Adlercreutz P."/>
            <person name="Nordberg Karlsson E."/>
        </authorList>
    </citation>
    <scope>NUCLEOTIDE SEQUENCE [LARGE SCALE GENOMIC DNA]</scope>
    <source>
        <strain evidence="1 2">E-1</strain>
    </source>
</reference>
<evidence type="ECO:0000313" key="1">
    <source>
        <dbReference type="EMBL" id="MDW2796563.1"/>
    </source>
</evidence>
<evidence type="ECO:0000313" key="2">
    <source>
        <dbReference type="Proteomes" id="UP001276854"/>
    </source>
</evidence>
<dbReference type="Proteomes" id="UP001276854">
    <property type="component" value="Unassembled WGS sequence"/>
</dbReference>
<accession>A0ABU4GG09</accession>
<proteinExistence type="predicted"/>
<dbReference type="EMBL" id="JAWONS010000090">
    <property type="protein sequence ID" value="MDW2796563.1"/>
    <property type="molecule type" value="Genomic_DNA"/>
</dbReference>
<gene>
    <name evidence="1" type="ORF">RZO55_03090</name>
</gene>
<dbReference type="RefSeq" id="WP_318062827.1">
    <property type="nucleotide sequence ID" value="NZ_JAWONS010000090.1"/>
</dbReference>
<protein>
    <submittedName>
        <fullName evidence="1">Uncharacterized protein</fullName>
    </submittedName>
</protein>
<name>A0ABU4GG09_9CLOT</name>
<comment type="caution">
    <text evidence="1">The sequence shown here is derived from an EMBL/GenBank/DDBJ whole genome shotgun (WGS) entry which is preliminary data.</text>
</comment>